<sequence>MRRSTLFALAVAVLALQSADATADGSTLYQQHCAACHGADRFGGIGPALLPENLARLRKADALNVIGQGRVATQMPGFTDQLSAAEIEAVRDHVYTSVSPSPTWDAERIRASRTEHAQVGQLPAKPVHRADPLNLFVVVESGDHHVTILDGDRFETIARFQSRYALHGGPKFSPDGRFVYFASRDGWISKYDLWGLRMVAEVRAGLNTRNAAVSSDGRIVAVANYLPHTLVLLDDRLQLLKIIDVADASGKTASRVSAVYDAAPRRSFVAALKDVKELWEISYDPKAPEIAQGLIHDFRYREGSFVPGFLNPRRTQLDDYLDDFFFTANYNEVIGASRDAGRGQVVHLDVRRRIAALALPGLPHLGSGITWERDGRTVMATPNLKNAVVTVVDTTSWKPIKEIATSGPGFFLRSHERTPYAWVDGMMGAAKDTLQIIDKRSLEIVGAVTPSPGKTAAHVEFTRDGRYALVSVWELDGALVVYDAHTLAEVKRLPMKKPVGKYNVHNKITRSEGTSH</sequence>
<proteinExistence type="predicted"/>
<organism evidence="7">
    <name type="scientific">uncultured bacterium 888</name>
    <dbReference type="NCBI Taxonomy" id="548896"/>
    <lineage>
        <taxon>Bacteria</taxon>
        <taxon>environmental samples</taxon>
    </lineage>
</organism>
<evidence type="ECO:0000256" key="3">
    <source>
        <dbReference type="ARBA" id="ARBA00023004"/>
    </source>
</evidence>
<dbReference type="Pfam" id="PF13442">
    <property type="entry name" value="Cytochrome_CBB3"/>
    <property type="match status" value="1"/>
</dbReference>
<dbReference type="InterPro" id="IPR051200">
    <property type="entry name" value="Host-pathogen_enzymatic-act"/>
</dbReference>
<dbReference type="SUPFAM" id="SSF51004">
    <property type="entry name" value="C-terminal (heme d1) domain of cytochrome cd1-nitrite reductase"/>
    <property type="match status" value="1"/>
</dbReference>
<evidence type="ECO:0000259" key="6">
    <source>
        <dbReference type="PROSITE" id="PS51007"/>
    </source>
</evidence>
<dbReference type="GO" id="GO:0020037">
    <property type="term" value="F:heme binding"/>
    <property type="evidence" value="ECO:0007669"/>
    <property type="project" value="InterPro"/>
</dbReference>
<dbReference type="PANTHER" id="PTHR47197">
    <property type="entry name" value="PROTEIN NIRF"/>
    <property type="match status" value="1"/>
</dbReference>
<dbReference type="EMBL" id="EU910853">
    <property type="protein sequence ID" value="ACF98055.1"/>
    <property type="molecule type" value="Genomic_DNA"/>
</dbReference>
<feature type="domain" description="Cytochrome c" evidence="6">
    <location>
        <begin position="20"/>
        <end position="98"/>
    </location>
</feature>
<dbReference type="PROSITE" id="PS51007">
    <property type="entry name" value="CYTC"/>
    <property type="match status" value="1"/>
</dbReference>
<dbReference type="PANTHER" id="PTHR47197:SF3">
    <property type="entry name" value="DIHYDRO-HEME D1 DEHYDROGENASE"/>
    <property type="match status" value="1"/>
</dbReference>
<keyword evidence="2 4" id="KW-0479">Metal-binding</keyword>
<feature type="chain" id="PRO_5002879929" evidence="5">
    <location>
        <begin position="24"/>
        <end position="516"/>
    </location>
</feature>
<dbReference type="GO" id="GO:0046872">
    <property type="term" value="F:metal ion binding"/>
    <property type="evidence" value="ECO:0007669"/>
    <property type="project" value="UniProtKB-KW"/>
</dbReference>
<evidence type="ECO:0000256" key="5">
    <source>
        <dbReference type="SAM" id="SignalP"/>
    </source>
</evidence>
<reference evidence="7" key="1">
    <citation type="journal article" date="2009" name="Appl. Environ. Microbiol.">
        <title>Characterization of denitrification gene clusters of soil bacteria via a metagenomic approach.</title>
        <authorList>
            <person name="Demaneche S."/>
            <person name="Philippot L."/>
            <person name="David M.M."/>
            <person name="Navarro E."/>
            <person name="Vogel T.M."/>
            <person name="Simonet P."/>
        </authorList>
    </citation>
    <scope>NUCLEOTIDE SEQUENCE</scope>
</reference>
<feature type="signal peptide" evidence="5">
    <location>
        <begin position="1"/>
        <end position="23"/>
    </location>
</feature>
<accession>B8R8P9</accession>
<dbReference type="SUPFAM" id="SSF46626">
    <property type="entry name" value="Cytochrome c"/>
    <property type="match status" value="1"/>
</dbReference>
<dbReference type="Pfam" id="PF02239">
    <property type="entry name" value="Cytochrom_D1"/>
    <property type="match status" value="1"/>
</dbReference>
<dbReference type="AlphaFoldDB" id="B8R8P9"/>
<evidence type="ECO:0000256" key="1">
    <source>
        <dbReference type="ARBA" id="ARBA00022617"/>
    </source>
</evidence>
<dbReference type="Gene3D" id="2.140.10.20">
    <property type="entry name" value="C-terminal (heme d1) domain of cytochrome cd1-nitrite reductase"/>
    <property type="match status" value="1"/>
</dbReference>
<evidence type="ECO:0000313" key="7">
    <source>
        <dbReference type="EMBL" id="ACF98055.1"/>
    </source>
</evidence>
<evidence type="ECO:0000256" key="4">
    <source>
        <dbReference type="PROSITE-ProRule" id="PRU00433"/>
    </source>
</evidence>
<keyword evidence="3 4" id="KW-0408">Iron</keyword>
<dbReference type="InterPro" id="IPR011048">
    <property type="entry name" value="Haem_d1_sf"/>
</dbReference>
<dbReference type="InterPro" id="IPR003143">
    <property type="entry name" value="Cyt_cd1_C_sf"/>
</dbReference>
<dbReference type="InterPro" id="IPR009056">
    <property type="entry name" value="Cyt_c-like_dom"/>
</dbReference>
<dbReference type="GO" id="GO:0009055">
    <property type="term" value="F:electron transfer activity"/>
    <property type="evidence" value="ECO:0007669"/>
    <property type="project" value="InterPro"/>
</dbReference>
<name>B8R8P9_9BACT</name>
<keyword evidence="5" id="KW-0732">Signal</keyword>
<dbReference type="InterPro" id="IPR036909">
    <property type="entry name" value="Cyt_c-like_dom_sf"/>
</dbReference>
<protein>
    <submittedName>
        <fullName evidence="7">Putative cytochrome d1 NirN heme region</fullName>
    </submittedName>
</protein>
<dbReference type="Gene3D" id="1.10.760.10">
    <property type="entry name" value="Cytochrome c-like domain"/>
    <property type="match status" value="1"/>
</dbReference>
<keyword evidence="1 4" id="KW-0349">Heme</keyword>
<dbReference type="CDD" id="cd20777">
    <property type="entry name" value="8prop_heme-binding_NirN"/>
    <property type="match status" value="1"/>
</dbReference>
<evidence type="ECO:0000256" key="2">
    <source>
        <dbReference type="ARBA" id="ARBA00022723"/>
    </source>
</evidence>